<dbReference type="AlphaFoldDB" id="A0A699QF67"/>
<evidence type="ECO:0000313" key="1">
    <source>
        <dbReference type="EMBL" id="GFC63054.1"/>
    </source>
</evidence>
<gene>
    <name evidence="1" type="ORF">Tci_835024</name>
</gene>
<name>A0A699QF67_TANCI</name>
<organism evidence="1">
    <name type="scientific">Tanacetum cinerariifolium</name>
    <name type="common">Dalmatian daisy</name>
    <name type="synonym">Chrysanthemum cinerariifolium</name>
    <dbReference type="NCBI Taxonomy" id="118510"/>
    <lineage>
        <taxon>Eukaryota</taxon>
        <taxon>Viridiplantae</taxon>
        <taxon>Streptophyta</taxon>
        <taxon>Embryophyta</taxon>
        <taxon>Tracheophyta</taxon>
        <taxon>Spermatophyta</taxon>
        <taxon>Magnoliopsida</taxon>
        <taxon>eudicotyledons</taxon>
        <taxon>Gunneridae</taxon>
        <taxon>Pentapetalae</taxon>
        <taxon>asterids</taxon>
        <taxon>campanulids</taxon>
        <taxon>Asterales</taxon>
        <taxon>Asteraceae</taxon>
        <taxon>Asteroideae</taxon>
        <taxon>Anthemideae</taxon>
        <taxon>Anthemidinae</taxon>
        <taxon>Tanacetum</taxon>
    </lineage>
</organism>
<protein>
    <submittedName>
        <fullName evidence="1">Uncharacterized protein</fullName>
    </submittedName>
</protein>
<comment type="caution">
    <text evidence="1">The sequence shown here is derived from an EMBL/GenBank/DDBJ whole genome shotgun (WGS) entry which is preliminary data.</text>
</comment>
<dbReference type="EMBL" id="BKCJ010996361">
    <property type="protein sequence ID" value="GFC63054.1"/>
    <property type="molecule type" value="Genomic_DNA"/>
</dbReference>
<reference evidence="1" key="1">
    <citation type="journal article" date="2019" name="Sci. Rep.">
        <title>Draft genome of Tanacetum cinerariifolium, the natural source of mosquito coil.</title>
        <authorList>
            <person name="Yamashiro T."/>
            <person name="Shiraishi A."/>
            <person name="Satake H."/>
            <person name="Nakayama K."/>
        </authorList>
    </citation>
    <scope>NUCLEOTIDE SEQUENCE</scope>
</reference>
<sequence>MVDPVVGTQGSGGCGGVDGGGSGVKCDVVDGHGEEGDGVVDVTVRRWLYGGDEGAGWSGSGCFHRRLSRRGGVIRGGKRRLWRGVVAGGVAWCRRRG</sequence>
<proteinExistence type="predicted"/>
<accession>A0A699QF67</accession>